<feature type="compositionally biased region" description="Low complexity" evidence="1">
    <location>
        <begin position="58"/>
        <end position="78"/>
    </location>
</feature>
<keyword evidence="3" id="KW-1185">Reference proteome</keyword>
<feature type="region of interest" description="Disordered" evidence="1">
    <location>
        <begin position="1"/>
        <end position="97"/>
    </location>
</feature>
<name>A0A401PVA9_SCYTO</name>
<dbReference type="Proteomes" id="UP000288216">
    <property type="component" value="Unassembled WGS sequence"/>
</dbReference>
<reference evidence="2 3" key="1">
    <citation type="journal article" date="2018" name="Nat. Ecol. Evol.">
        <title>Shark genomes provide insights into elasmobranch evolution and the origin of vertebrates.</title>
        <authorList>
            <person name="Hara Y"/>
            <person name="Yamaguchi K"/>
            <person name="Onimaru K"/>
            <person name="Kadota M"/>
            <person name="Koyanagi M"/>
            <person name="Keeley SD"/>
            <person name="Tatsumi K"/>
            <person name="Tanaka K"/>
            <person name="Motone F"/>
            <person name="Kageyama Y"/>
            <person name="Nozu R"/>
            <person name="Adachi N"/>
            <person name="Nishimura O"/>
            <person name="Nakagawa R"/>
            <person name="Tanegashima C"/>
            <person name="Kiyatake I"/>
            <person name="Matsumoto R"/>
            <person name="Murakumo K"/>
            <person name="Nishida K"/>
            <person name="Terakita A"/>
            <person name="Kuratani S"/>
            <person name="Sato K"/>
            <person name="Hyodo S Kuraku.S."/>
        </authorList>
    </citation>
    <scope>NUCLEOTIDE SEQUENCE [LARGE SCALE GENOMIC DNA]</scope>
</reference>
<organism evidence="2 3">
    <name type="scientific">Scyliorhinus torazame</name>
    <name type="common">Cloudy catshark</name>
    <name type="synonym">Catulus torazame</name>
    <dbReference type="NCBI Taxonomy" id="75743"/>
    <lineage>
        <taxon>Eukaryota</taxon>
        <taxon>Metazoa</taxon>
        <taxon>Chordata</taxon>
        <taxon>Craniata</taxon>
        <taxon>Vertebrata</taxon>
        <taxon>Chondrichthyes</taxon>
        <taxon>Elasmobranchii</taxon>
        <taxon>Galeomorphii</taxon>
        <taxon>Galeoidea</taxon>
        <taxon>Carcharhiniformes</taxon>
        <taxon>Scyliorhinidae</taxon>
        <taxon>Scyliorhinus</taxon>
    </lineage>
</organism>
<gene>
    <name evidence="2" type="ORF">scyTo_0020539</name>
</gene>
<comment type="caution">
    <text evidence="2">The sequence shown here is derived from an EMBL/GenBank/DDBJ whole genome shotgun (WGS) entry which is preliminary data.</text>
</comment>
<feature type="compositionally biased region" description="Basic and acidic residues" evidence="1">
    <location>
        <begin position="28"/>
        <end position="39"/>
    </location>
</feature>
<evidence type="ECO:0000313" key="3">
    <source>
        <dbReference type="Proteomes" id="UP000288216"/>
    </source>
</evidence>
<protein>
    <submittedName>
        <fullName evidence="2">Uncharacterized protein</fullName>
    </submittedName>
</protein>
<evidence type="ECO:0000313" key="2">
    <source>
        <dbReference type="EMBL" id="GCB77084.1"/>
    </source>
</evidence>
<accession>A0A401PVA9</accession>
<feature type="compositionally biased region" description="Basic and acidic residues" evidence="1">
    <location>
        <begin position="84"/>
        <end position="97"/>
    </location>
</feature>
<dbReference type="AlphaFoldDB" id="A0A401PVA9"/>
<proteinExistence type="predicted"/>
<sequence>MKRMDDANVPVVVDHQQVGEEREEDEVREGVKEEADLEGKPTLQAHPGEGGEDEACPQVRQQQAQQVVVGGTVQPPVADDARDDDQVAHDDDAGERS</sequence>
<evidence type="ECO:0000256" key="1">
    <source>
        <dbReference type="SAM" id="MobiDB-lite"/>
    </source>
</evidence>
<dbReference type="EMBL" id="BFAA01016728">
    <property type="protein sequence ID" value="GCB77084.1"/>
    <property type="molecule type" value="Genomic_DNA"/>
</dbReference>